<dbReference type="InterPro" id="IPR000743">
    <property type="entry name" value="Glyco_hydro_28"/>
</dbReference>
<keyword evidence="6" id="KW-1015">Disulfide bond</keyword>
<dbReference type="PROSITE" id="PS00502">
    <property type="entry name" value="POLYGALACTURONASE"/>
    <property type="match status" value="1"/>
</dbReference>
<dbReference type="SUPFAM" id="SSF51126">
    <property type="entry name" value="Pectin lyase-like"/>
    <property type="match status" value="1"/>
</dbReference>
<dbReference type="InterPro" id="IPR050434">
    <property type="entry name" value="Glycosyl_hydrlase_28"/>
</dbReference>
<dbReference type="AlphaFoldDB" id="A0A0A7CLH2"/>
<evidence type="ECO:0000256" key="4">
    <source>
        <dbReference type="ARBA" id="ARBA00022737"/>
    </source>
</evidence>
<proteinExistence type="inferred from homology"/>
<keyword evidence="4" id="KW-0677">Repeat</keyword>
<keyword evidence="3 12" id="KW-0732">Signal</keyword>
<dbReference type="GO" id="GO:0005576">
    <property type="term" value="C:extracellular region"/>
    <property type="evidence" value="ECO:0007669"/>
    <property type="project" value="TreeGrafter"/>
</dbReference>
<dbReference type="EC" id="3.2.1.15" evidence="2"/>
<feature type="active site" evidence="10">
    <location>
        <position position="226"/>
    </location>
</feature>
<dbReference type="EMBL" id="JNBS01002155">
    <property type="protein sequence ID" value="OQR94957.1"/>
    <property type="molecule type" value="Genomic_DNA"/>
</dbReference>
<reference evidence="13 15" key="1">
    <citation type="journal article" date="2014" name="Genome Biol. Evol.">
        <title>The secreted proteins of Achlya hypogyna and Thraustotheca clavata identify the ancestral oomycete secretome and reveal gene acquisitions by horizontal gene transfer.</title>
        <authorList>
            <person name="Misner I."/>
            <person name="Blouin N."/>
            <person name="Leonard G."/>
            <person name="Richards T.A."/>
            <person name="Lane C.E."/>
        </authorList>
    </citation>
    <scope>NUCLEOTIDE SEQUENCE</scope>
    <source>
        <strain evidence="13 15">ATCC 34112</strain>
    </source>
</reference>
<feature type="chain" id="PRO_5002036899" description="endo-polygalacturonase" evidence="12">
    <location>
        <begin position="21"/>
        <end position="367"/>
    </location>
</feature>
<dbReference type="PANTHER" id="PTHR31884:SF1">
    <property type="entry name" value="POLYGALACTURONASE"/>
    <property type="match status" value="1"/>
</dbReference>
<evidence type="ECO:0000313" key="13">
    <source>
        <dbReference type="EMBL" id="AIG55637.1"/>
    </source>
</evidence>
<evidence type="ECO:0000313" key="14">
    <source>
        <dbReference type="EMBL" id="OQR94957.1"/>
    </source>
</evidence>
<dbReference type="Pfam" id="PF00295">
    <property type="entry name" value="Glyco_hydro_28"/>
    <property type="match status" value="1"/>
</dbReference>
<evidence type="ECO:0000256" key="10">
    <source>
        <dbReference type="PROSITE-ProRule" id="PRU10052"/>
    </source>
</evidence>
<evidence type="ECO:0000313" key="15">
    <source>
        <dbReference type="Proteomes" id="UP000243217"/>
    </source>
</evidence>
<dbReference type="GO" id="GO:0004650">
    <property type="term" value="F:polygalacturonase activity"/>
    <property type="evidence" value="ECO:0007669"/>
    <property type="project" value="UniProtKB-EC"/>
</dbReference>
<evidence type="ECO:0000256" key="2">
    <source>
        <dbReference type="ARBA" id="ARBA00012736"/>
    </source>
</evidence>
<dbReference type="Proteomes" id="UP000243217">
    <property type="component" value="Unassembled WGS sequence"/>
</dbReference>
<evidence type="ECO:0000256" key="11">
    <source>
        <dbReference type="RuleBase" id="RU361169"/>
    </source>
</evidence>
<evidence type="ECO:0000256" key="8">
    <source>
        <dbReference type="ARBA" id="ARBA00023316"/>
    </source>
</evidence>
<dbReference type="PANTHER" id="PTHR31884">
    <property type="entry name" value="POLYGALACTURONASE"/>
    <property type="match status" value="1"/>
</dbReference>
<keyword evidence="7 11" id="KW-0326">Glycosidase</keyword>
<keyword evidence="8" id="KW-0961">Cell wall biogenesis/degradation</keyword>
<dbReference type="InterPro" id="IPR011050">
    <property type="entry name" value="Pectin_lyase_fold/virulence"/>
</dbReference>
<keyword evidence="5 11" id="KW-0378">Hydrolase</keyword>
<evidence type="ECO:0000256" key="3">
    <source>
        <dbReference type="ARBA" id="ARBA00022729"/>
    </source>
</evidence>
<evidence type="ECO:0000256" key="9">
    <source>
        <dbReference type="ARBA" id="ARBA00034074"/>
    </source>
</evidence>
<evidence type="ECO:0000256" key="7">
    <source>
        <dbReference type="ARBA" id="ARBA00023295"/>
    </source>
</evidence>
<evidence type="ECO:0000256" key="6">
    <source>
        <dbReference type="ARBA" id="ARBA00023157"/>
    </source>
</evidence>
<dbReference type="OrthoDB" id="68622at2759"/>
<comment type="similarity">
    <text evidence="1 11">Belongs to the glycosyl hydrolase 28 family.</text>
</comment>
<dbReference type="STRING" id="74557.A0A0A7CLH2"/>
<dbReference type="InterPro" id="IPR006626">
    <property type="entry name" value="PbH1"/>
</dbReference>
<evidence type="ECO:0000256" key="5">
    <source>
        <dbReference type="ARBA" id="ARBA00022801"/>
    </source>
</evidence>
<dbReference type="EMBL" id="KM038176">
    <property type="protein sequence ID" value="AIG55637.1"/>
    <property type="molecule type" value="Genomic_DNA"/>
</dbReference>
<dbReference type="Gene3D" id="2.160.20.10">
    <property type="entry name" value="Single-stranded right-handed beta-helix, Pectin lyase-like"/>
    <property type="match status" value="1"/>
</dbReference>
<comment type="catalytic activity">
    <reaction evidence="9">
        <text>(1,4-alpha-D-galacturonosyl)n+m + H2O = (1,4-alpha-D-galacturonosyl)n + (1,4-alpha-D-galacturonosyl)m.</text>
        <dbReference type="EC" id="3.2.1.15"/>
    </reaction>
</comment>
<dbReference type="InterPro" id="IPR012334">
    <property type="entry name" value="Pectin_lyas_fold"/>
</dbReference>
<evidence type="ECO:0000256" key="12">
    <source>
        <dbReference type="SAM" id="SignalP"/>
    </source>
</evidence>
<evidence type="ECO:0000256" key="1">
    <source>
        <dbReference type="ARBA" id="ARBA00008834"/>
    </source>
</evidence>
<keyword evidence="15" id="KW-1185">Reference proteome</keyword>
<dbReference type="SMART" id="SM00710">
    <property type="entry name" value="PbH1"/>
    <property type="match status" value="5"/>
</dbReference>
<organism evidence="13">
    <name type="scientific">Thraustotheca clavata</name>
    <dbReference type="NCBI Taxonomy" id="74557"/>
    <lineage>
        <taxon>Eukaryota</taxon>
        <taxon>Sar</taxon>
        <taxon>Stramenopiles</taxon>
        <taxon>Oomycota</taxon>
        <taxon>Saprolegniomycetes</taxon>
        <taxon>Saprolegniales</taxon>
        <taxon>Achlyaceae</taxon>
        <taxon>Thraustotheca</taxon>
    </lineage>
</organism>
<dbReference type="GO" id="GO:0045490">
    <property type="term" value="P:pectin catabolic process"/>
    <property type="evidence" value="ECO:0007669"/>
    <property type="project" value="UniProtKB-ARBA"/>
</dbReference>
<gene>
    <name evidence="14" type="ORF">THRCLA_08057</name>
</gene>
<dbReference type="GO" id="GO:0071555">
    <property type="term" value="P:cell wall organization"/>
    <property type="evidence" value="ECO:0007669"/>
    <property type="project" value="UniProtKB-KW"/>
</dbReference>
<protein>
    <recommendedName>
        <fullName evidence="2">endo-polygalacturonase</fullName>
        <ecNumber evidence="2">3.2.1.15</ecNumber>
    </recommendedName>
</protein>
<feature type="signal peptide" evidence="12">
    <location>
        <begin position="1"/>
        <end position="20"/>
    </location>
</feature>
<dbReference type="FunFam" id="2.160.20.10:FF:000002">
    <property type="entry name" value="Endopolygalacturonase D"/>
    <property type="match status" value="1"/>
</dbReference>
<name>A0A0A7CLH2_9STRA</name>
<accession>A0A0A7CLH2</accession>
<sequence>MKIFTVVSALVAALATVSYAEDEAVAAGCALSGTYSASTTASVLKSCKSIAVSGLSVPGGTTLDLTALQDGSTVKFSGTTTFGVKKGFAGPLIAVSGNQVTIDGTGATLDGQGASYWDGKGSNTKVPKPKFFKSSKLTNSVVKGFKLLNTPVQAFSINQCQNSNFTSLTVDNKAGDALGHNTDAFDVGSSSGIIIRGATVYNQDDCLAVNSGTNILFTGGYCSGGHGLSIGSVGGRSDNTVQDVTISDSQIVDSDNGVRIKTVSNAKGKVTGITYSNIQLKNIKKYGVVIEQDYLNGGPTGKPTDGVPITHVTLNKITGSVAAKATNTYILCAKGACSDWKFTGVTFTGGQHSQKCQNIPAGSGATC</sequence>